<gene>
    <name evidence="2" type="ORF">KIW84_032012</name>
</gene>
<feature type="region of interest" description="Disordered" evidence="1">
    <location>
        <begin position="116"/>
        <end position="139"/>
    </location>
</feature>
<evidence type="ECO:0000313" key="3">
    <source>
        <dbReference type="Proteomes" id="UP001058974"/>
    </source>
</evidence>
<reference evidence="2 3" key="1">
    <citation type="journal article" date="2022" name="Nat. Genet.">
        <title>Improved pea reference genome and pan-genome highlight genomic features and evolutionary characteristics.</title>
        <authorList>
            <person name="Yang T."/>
            <person name="Liu R."/>
            <person name="Luo Y."/>
            <person name="Hu S."/>
            <person name="Wang D."/>
            <person name="Wang C."/>
            <person name="Pandey M.K."/>
            <person name="Ge S."/>
            <person name="Xu Q."/>
            <person name="Li N."/>
            <person name="Li G."/>
            <person name="Huang Y."/>
            <person name="Saxena R.K."/>
            <person name="Ji Y."/>
            <person name="Li M."/>
            <person name="Yan X."/>
            <person name="He Y."/>
            <person name="Liu Y."/>
            <person name="Wang X."/>
            <person name="Xiang C."/>
            <person name="Varshney R.K."/>
            <person name="Ding H."/>
            <person name="Gao S."/>
            <person name="Zong X."/>
        </authorList>
    </citation>
    <scope>NUCLEOTIDE SEQUENCE [LARGE SCALE GENOMIC DNA]</scope>
    <source>
        <strain evidence="2 3">cv. Zhongwan 6</strain>
    </source>
</reference>
<accession>A0A9D5AW27</accession>
<evidence type="ECO:0000256" key="1">
    <source>
        <dbReference type="SAM" id="MobiDB-lite"/>
    </source>
</evidence>
<evidence type="ECO:0000313" key="2">
    <source>
        <dbReference type="EMBL" id="KAI5426427.1"/>
    </source>
</evidence>
<name>A0A9D5AW27_PEA</name>
<proteinExistence type="predicted"/>
<protein>
    <submittedName>
        <fullName evidence="2">Uncharacterized protein</fullName>
    </submittedName>
</protein>
<dbReference type="EMBL" id="JAMSHJ010000003">
    <property type="protein sequence ID" value="KAI5426427.1"/>
    <property type="molecule type" value="Genomic_DNA"/>
</dbReference>
<sequence length="213" mass="24014">MLKPRHGSLPKALGIPSLAMNLTSKVAVHCQGTPHYKEKINDYSPNTHVYSNNYKPNNVQHTTLTPKTPINPIIHTLEHGFPFNTPSLPIFTPAASLDFKSANEDDSDYDPFAAIQSEDDRSGSKDANGVSHIPMPQPSKDYYDIDDPFIECQYCRALLWNQERMGKHKHSSNPKFSLSWGNGKIEITFLKEPPDILASLLFDHDSIHSRKFQ</sequence>
<organism evidence="2 3">
    <name type="scientific">Pisum sativum</name>
    <name type="common">Garden pea</name>
    <name type="synonym">Lathyrus oleraceus</name>
    <dbReference type="NCBI Taxonomy" id="3888"/>
    <lineage>
        <taxon>Eukaryota</taxon>
        <taxon>Viridiplantae</taxon>
        <taxon>Streptophyta</taxon>
        <taxon>Embryophyta</taxon>
        <taxon>Tracheophyta</taxon>
        <taxon>Spermatophyta</taxon>
        <taxon>Magnoliopsida</taxon>
        <taxon>eudicotyledons</taxon>
        <taxon>Gunneridae</taxon>
        <taxon>Pentapetalae</taxon>
        <taxon>rosids</taxon>
        <taxon>fabids</taxon>
        <taxon>Fabales</taxon>
        <taxon>Fabaceae</taxon>
        <taxon>Papilionoideae</taxon>
        <taxon>50 kb inversion clade</taxon>
        <taxon>NPAAA clade</taxon>
        <taxon>Hologalegina</taxon>
        <taxon>IRL clade</taxon>
        <taxon>Fabeae</taxon>
        <taxon>Lathyrus</taxon>
    </lineage>
</organism>
<keyword evidence="3" id="KW-1185">Reference proteome</keyword>
<dbReference type="Proteomes" id="UP001058974">
    <property type="component" value="Chromosome 3"/>
</dbReference>
<dbReference type="AlphaFoldDB" id="A0A9D5AW27"/>
<dbReference type="Gramene" id="Psat03G0201200-T1">
    <property type="protein sequence ID" value="KAI5426427.1"/>
    <property type="gene ID" value="KIW84_032012"/>
</dbReference>
<comment type="caution">
    <text evidence="2">The sequence shown here is derived from an EMBL/GenBank/DDBJ whole genome shotgun (WGS) entry which is preliminary data.</text>
</comment>